<dbReference type="EMBL" id="DF968180">
    <property type="protein sequence ID" value="GAP39817.1"/>
    <property type="molecule type" value="Genomic_DNA"/>
</dbReference>
<protein>
    <submittedName>
        <fullName evidence="3">Uncharacterized protein</fullName>
    </submittedName>
</protein>
<accession>A0A0K8PAX6</accession>
<keyword evidence="2" id="KW-1133">Transmembrane helix</keyword>
<keyword evidence="4" id="KW-1185">Reference proteome</keyword>
<keyword evidence="2" id="KW-0812">Transmembrane</keyword>
<gene>
    <name evidence="3" type="ORF">ATC1_12353</name>
</gene>
<feature type="region of interest" description="Disordered" evidence="1">
    <location>
        <begin position="145"/>
        <end position="173"/>
    </location>
</feature>
<dbReference type="AlphaFoldDB" id="A0A0K8PAX6"/>
<feature type="transmembrane region" description="Helical" evidence="2">
    <location>
        <begin position="30"/>
        <end position="47"/>
    </location>
</feature>
<feature type="compositionally biased region" description="Basic and acidic residues" evidence="1">
    <location>
        <begin position="161"/>
        <end position="173"/>
    </location>
</feature>
<sequence length="187" mass="20581">MKKNILAIYCIIGIVVGYLLRYIVSGIDENTLLVYGLIGGLAVGYLMDSRRKSSSTDTSSSKPENSFNIPSIKDITDKVEDVVSEKSRDSRVDDASDIISRAREEIEKNLGNKANDMESAVTEKSRVSRVEDASDLISKAREVIEEKSGSVIDDASPTTSEKSRVSRVDDASDLIARAREEIDKNMK</sequence>
<evidence type="ECO:0000256" key="1">
    <source>
        <dbReference type="SAM" id="MobiDB-lite"/>
    </source>
</evidence>
<dbReference type="RefSeq" id="WP_062278562.1">
    <property type="nucleotide sequence ID" value="NZ_DF968180.1"/>
</dbReference>
<feature type="transmembrane region" description="Helical" evidence="2">
    <location>
        <begin position="5"/>
        <end position="24"/>
    </location>
</feature>
<evidence type="ECO:0000256" key="2">
    <source>
        <dbReference type="SAM" id="Phobius"/>
    </source>
</evidence>
<evidence type="ECO:0000313" key="3">
    <source>
        <dbReference type="EMBL" id="GAP39817.1"/>
    </source>
</evidence>
<dbReference type="Proteomes" id="UP000053370">
    <property type="component" value="Unassembled WGS sequence"/>
</dbReference>
<organism evidence="3">
    <name type="scientific">Flexilinea flocculi</name>
    <dbReference type="NCBI Taxonomy" id="1678840"/>
    <lineage>
        <taxon>Bacteria</taxon>
        <taxon>Bacillati</taxon>
        <taxon>Chloroflexota</taxon>
        <taxon>Anaerolineae</taxon>
        <taxon>Anaerolineales</taxon>
        <taxon>Anaerolineaceae</taxon>
        <taxon>Flexilinea</taxon>
    </lineage>
</organism>
<keyword evidence="2" id="KW-0472">Membrane</keyword>
<reference evidence="3" key="1">
    <citation type="journal article" date="2015" name="Genome Announc.">
        <title>Draft Genome Sequence of Anaerolineae Strain TC1, a Novel Isolate from a Methanogenic Wastewater Treatment System.</title>
        <authorList>
            <person name="Matsuura N."/>
            <person name="Tourlousse D.M."/>
            <person name="Sun L."/>
            <person name="Toyonaga M."/>
            <person name="Kuroda K."/>
            <person name="Ohashi A."/>
            <person name="Cruz R."/>
            <person name="Yamaguchi T."/>
            <person name="Sekiguchi Y."/>
        </authorList>
    </citation>
    <scope>NUCLEOTIDE SEQUENCE [LARGE SCALE GENOMIC DNA]</scope>
    <source>
        <strain evidence="3">TC1</strain>
    </source>
</reference>
<name>A0A0K8PAX6_9CHLR</name>
<proteinExistence type="predicted"/>
<evidence type="ECO:0000313" key="4">
    <source>
        <dbReference type="Proteomes" id="UP000053370"/>
    </source>
</evidence>